<keyword evidence="1" id="KW-0472">Membrane</keyword>
<feature type="transmembrane region" description="Helical" evidence="1">
    <location>
        <begin position="96"/>
        <end position="114"/>
    </location>
</feature>
<keyword evidence="1" id="KW-0812">Transmembrane</keyword>
<evidence type="ECO:0000313" key="3">
    <source>
        <dbReference type="Proteomes" id="UP000799438"/>
    </source>
</evidence>
<protein>
    <submittedName>
        <fullName evidence="2">Uncharacterized protein</fullName>
    </submittedName>
</protein>
<feature type="transmembrane region" description="Helical" evidence="1">
    <location>
        <begin position="66"/>
        <end position="84"/>
    </location>
</feature>
<feature type="transmembrane region" description="Helical" evidence="1">
    <location>
        <begin position="234"/>
        <end position="254"/>
    </location>
</feature>
<dbReference type="Proteomes" id="UP000799438">
    <property type="component" value="Unassembled WGS sequence"/>
</dbReference>
<dbReference type="EMBL" id="ML995502">
    <property type="protein sequence ID" value="KAF2137471.1"/>
    <property type="molecule type" value="Genomic_DNA"/>
</dbReference>
<dbReference type="OrthoDB" id="3647319at2759"/>
<accession>A0A6A6B406</accession>
<evidence type="ECO:0000313" key="2">
    <source>
        <dbReference type="EMBL" id="KAF2137471.1"/>
    </source>
</evidence>
<organism evidence="2 3">
    <name type="scientific">Aplosporella prunicola CBS 121167</name>
    <dbReference type="NCBI Taxonomy" id="1176127"/>
    <lineage>
        <taxon>Eukaryota</taxon>
        <taxon>Fungi</taxon>
        <taxon>Dikarya</taxon>
        <taxon>Ascomycota</taxon>
        <taxon>Pezizomycotina</taxon>
        <taxon>Dothideomycetes</taxon>
        <taxon>Dothideomycetes incertae sedis</taxon>
        <taxon>Botryosphaeriales</taxon>
        <taxon>Aplosporellaceae</taxon>
        <taxon>Aplosporella</taxon>
    </lineage>
</organism>
<reference evidence="2" key="1">
    <citation type="journal article" date="2020" name="Stud. Mycol.">
        <title>101 Dothideomycetes genomes: a test case for predicting lifestyles and emergence of pathogens.</title>
        <authorList>
            <person name="Haridas S."/>
            <person name="Albert R."/>
            <person name="Binder M."/>
            <person name="Bloem J."/>
            <person name="Labutti K."/>
            <person name="Salamov A."/>
            <person name="Andreopoulos B."/>
            <person name="Baker S."/>
            <person name="Barry K."/>
            <person name="Bills G."/>
            <person name="Bluhm B."/>
            <person name="Cannon C."/>
            <person name="Castanera R."/>
            <person name="Culley D."/>
            <person name="Daum C."/>
            <person name="Ezra D."/>
            <person name="Gonzalez J."/>
            <person name="Henrissat B."/>
            <person name="Kuo A."/>
            <person name="Liang C."/>
            <person name="Lipzen A."/>
            <person name="Lutzoni F."/>
            <person name="Magnuson J."/>
            <person name="Mondo S."/>
            <person name="Nolan M."/>
            <person name="Ohm R."/>
            <person name="Pangilinan J."/>
            <person name="Park H.-J."/>
            <person name="Ramirez L."/>
            <person name="Alfaro M."/>
            <person name="Sun H."/>
            <person name="Tritt A."/>
            <person name="Yoshinaga Y."/>
            <person name="Zwiers L.-H."/>
            <person name="Turgeon B."/>
            <person name="Goodwin S."/>
            <person name="Spatafora J."/>
            <person name="Crous P."/>
            <person name="Grigoriev I."/>
        </authorList>
    </citation>
    <scope>NUCLEOTIDE SEQUENCE</scope>
    <source>
        <strain evidence="2">CBS 121167</strain>
    </source>
</reference>
<feature type="transmembrane region" description="Helical" evidence="1">
    <location>
        <begin position="153"/>
        <end position="176"/>
    </location>
</feature>
<gene>
    <name evidence="2" type="ORF">K452DRAFT_235752</name>
</gene>
<feature type="transmembrane region" description="Helical" evidence="1">
    <location>
        <begin position="126"/>
        <end position="147"/>
    </location>
</feature>
<dbReference type="AlphaFoldDB" id="A0A6A6B406"/>
<sequence length="294" mass="32039">MSGNSNSSYSPSLLPHTTNPWLLRGGDPSLYNAQLLLAATALFQHAAVFGLLFALRNFSAARALDLHFLTVVFASTFIAAPLLFLLDTHIDAPKLFFFLEHEAIEFLIAARVLLPSRLLYLYPGRLIALAWTALSAVSILIAFNPFHHHAADIVAWGAFASDSLLAASGIALMLRWRTHHRHFTPPSHVHGVLRRRVIAAEAFAGAGFALHGFSTVPVAPILTRILYHDLDPAWFAWAWVLVFGSAMGAVALAVPSAAIFFGSVNWCCWHDRKVLPGQAGWWKVESEDGSVGGA</sequence>
<keyword evidence="1" id="KW-1133">Transmembrane helix</keyword>
<dbReference type="GeneID" id="54294956"/>
<feature type="transmembrane region" description="Helical" evidence="1">
    <location>
        <begin position="31"/>
        <end position="54"/>
    </location>
</feature>
<dbReference type="RefSeq" id="XP_033393186.1">
    <property type="nucleotide sequence ID" value="XM_033537460.1"/>
</dbReference>
<keyword evidence="3" id="KW-1185">Reference proteome</keyword>
<feature type="transmembrane region" description="Helical" evidence="1">
    <location>
        <begin position="197"/>
        <end position="222"/>
    </location>
</feature>
<name>A0A6A6B406_9PEZI</name>
<proteinExistence type="predicted"/>
<evidence type="ECO:0000256" key="1">
    <source>
        <dbReference type="SAM" id="Phobius"/>
    </source>
</evidence>